<gene>
    <name evidence="1" type="ORF">PV327_001746</name>
</gene>
<evidence type="ECO:0000313" key="1">
    <source>
        <dbReference type="EMBL" id="KAK0167891.1"/>
    </source>
</evidence>
<evidence type="ECO:0000313" key="2">
    <source>
        <dbReference type="Proteomes" id="UP001168972"/>
    </source>
</evidence>
<name>A0AA39KNL2_MICHY</name>
<reference evidence="1" key="1">
    <citation type="journal article" date="2023" name="bioRxiv">
        <title>Scaffold-level genome assemblies of two parasitoid biocontrol wasps reveal the parthenogenesis mechanism and an associated novel virus.</title>
        <authorList>
            <person name="Inwood S."/>
            <person name="Skelly J."/>
            <person name="Guhlin J."/>
            <person name="Harrop T."/>
            <person name="Goldson S."/>
            <person name="Dearden P."/>
        </authorList>
    </citation>
    <scope>NUCLEOTIDE SEQUENCE</scope>
    <source>
        <strain evidence="1">Lincoln</strain>
        <tissue evidence="1">Whole body</tissue>
    </source>
</reference>
<keyword evidence="2" id="KW-1185">Reference proteome</keyword>
<comment type="caution">
    <text evidence="1">The sequence shown here is derived from an EMBL/GenBank/DDBJ whole genome shotgun (WGS) entry which is preliminary data.</text>
</comment>
<accession>A0AA39KNL2</accession>
<reference evidence="1" key="2">
    <citation type="submission" date="2023-03" db="EMBL/GenBank/DDBJ databases">
        <authorList>
            <person name="Inwood S.N."/>
            <person name="Skelly J.G."/>
            <person name="Guhlin J."/>
            <person name="Harrop T.W.R."/>
            <person name="Goldson S.G."/>
            <person name="Dearden P.K."/>
        </authorList>
    </citation>
    <scope>NUCLEOTIDE SEQUENCE</scope>
    <source>
        <strain evidence="1">Lincoln</strain>
        <tissue evidence="1">Whole body</tissue>
    </source>
</reference>
<proteinExistence type="predicted"/>
<dbReference type="AlphaFoldDB" id="A0AA39KNL2"/>
<sequence>MLEPVDKSNFIRVKPIIRKREISSRNNHHPRKLSIITDTEINTPIYPRRKKKSSSVLLSSPPYQPSSLLILSNTKDNSNDLVKNITETSCKSKIINGWYQKLKREILKSFRTKIVPEIIINPIGCNQVKRQYKCMVVEYERREENKKVQETRYTGM</sequence>
<protein>
    <submittedName>
        <fullName evidence="1">Uncharacterized protein</fullName>
    </submittedName>
</protein>
<dbReference type="EMBL" id="JAQQBR010001831">
    <property type="protein sequence ID" value="KAK0167891.1"/>
    <property type="molecule type" value="Genomic_DNA"/>
</dbReference>
<organism evidence="1 2">
    <name type="scientific">Microctonus hyperodae</name>
    <name type="common">Parasitoid wasp</name>
    <dbReference type="NCBI Taxonomy" id="165561"/>
    <lineage>
        <taxon>Eukaryota</taxon>
        <taxon>Metazoa</taxon>
        <taxon>Ecdysozoa</taxon>
        <taxon>Arthropoda</taxon>
        <taxon>Hexapoda</taxon>
        <taxon>Insecta</taxon>
        <taxon>Pterygota</taxon>
        <taxon>Neoptera</taxon>
        <taxon>Endopterygota</taxon>
        <taxon>Hymenoptera</taxon>
        <taxon>Apocrita</taxon>
        <taxon>Ichneumonoidea</taxon>
        <taxon>Braconidae</taxon>
        <taxon>Euphorinae</taxon>
        <taxon>Microctonus</taxon>
    </lineage>
</organism>
<dbReference type="Proteomes" id="UP001168972">
    <property type="component" value="Unassembled WGS sequence"/>
</dbReference>